<comment type="similarity">
    <text evidence="3">Belongs to the CheB family.</text>
</comment>
<reference evidence="8 9" key="1">
    <citation type="submission" date="2019-06" db="EMBL/GenBank/DDBJ databases">
        <title>Genome sequence of Ureibacillus terrenus.</title>
        <authorList>
            <person name="Maclea K.S."/>
            <person name="Simoes M."/>
        </authorList>
    </citation>
    <scope>NUCLEOTIDE SEQUENCE [LARGE SCALE GENOMIC DNA]</scope>
    <source>
        <strain evidence="8 9">ATCC BAA-384</strain>
    </source>
</reference>
<proteinExistence type="inferred from homology"/>
<dbReference type="EC" id="3.5.1.44" evidence="3"/>
<dbReference type="GO" id="GO:0008984">
    <property type="term" value="F:protein-glutamate methylesterase activity"/>
    <property type="evidence" value="ECO:0007669"/>
    <property type="project" value="UniProtKB-UniRule"/>
</dbReference>
<keyword evidence="9" id="KW-1185">Reference proteome</keyword>
<feature type="active site" evidence="3 4">
    <location>
        <position position="316"/>
    </location>
</feature>
<accession>A0A540V4G4</accession>
<keyword evidence="3 4" id="KW-0145">Chemotaxis</keyword>
<dbReference type="InterPro" id="IPR035909">
    <property type="entry name" value="CheB_C"/>
</dbReference>
<feature type="domain" description="CheB-type methylesterase" evidence="7">
    <location>
        <begin position="180"/>
        <end position="373"/>
    </location>
</feature>
<dbReference type="NCBIfam" id="NF001965">
    <property type="entry name" value="PRK00742.1"/>
    <property type="match status" value="1"/>
</dbReference>
<dbReference type="GO" id="GO:0005737">
    <property type="term" value="C:cytoplasm"/>
    <property type="evidence" value="ECO:0007669"/>
    <property type="project" value="UniProtKB-SubCell"/>
</dbReference>
<dbReference type="SUPFAM" id="SSF52172">
    <property type="entry name" value="CheY-like"/>
    <property type="match status" value="1"/>
</dbReference>
<evidence type="ECO:0000259" key="7">
    <source>
        <dbReference type="PROSITE" id="PS50122"/>
    </source>
</evidence>
<organism evidence="8 9">
    <name type="scientific">Ureibacillus terrenus</name>
    <dbReference type="NCBI Taxonomy" id="118246"/>
    <lineage>
        <taxon>Bacteria</taxon>
        <taxon>Bacillati</taxon>
        <taxon>Bacillota</taxon>
        <taxon>Bacilli</taxon>
        <taxon>Bacillales</taxon>
        <taxon>Caryophanaceae</taxon>
        <taxon>Ureibacillus</taxon>
    </lineage>
</organism>
<dbReference type="Proteomes" id="UP000315753">
    <property type="component" value="Unassembled WGS sequence"/>
</dbReference>
<dbReference type="CDD" id="cd16432">
    <property type="entry name" value="CheB_Rec"/>
    <property type="match status" value="1"/>
</dbReference>
<evidence type="ECO:0000256" key="3">
    <source>
        <dbReference type="HAMAP-Rule" id="MF_00099"/>
    </source>
</evidence>
<feature type="active site" evidence="3 4">
    <location>
        <position position="192"/>
    </location>
</feature>
<dbReference type="EC" id="3.1.1.61" evidence="3"/>
<comment type="function">
    <text evidence="3">Involved in chemotaxis. Part of a chemotaxis signal transduction system that modulates chemotaxis in response to various stimuli. Catalyzes the demethylation of specific methylglutamate residues introduced into the chemoreceptors (methyl-accepting chemotaxis proteins or MCP) by CheR. Also mediates the irreversible deamidation of specific glutamine residues to glutamic acid.</text>
</comment>
<dbReference type="PROSITE" id="PS50110">
    <property type="entry name" value="RESPONSE_REGULATORY"/>
    <property type="match status" value="1"/>
</dbReference>
<dbReference type="GO" id="GO:0006935">
    <property type="term" value="P:chemotaxis"/>
    <property type="evidence" value="ECO:0007669"/>
    <property type="project" value="UniProtKB-UniRule"/>
</dbReference>
<sequence>MVPSNKYKLLIVEDSAFMRKVISDFFKDHPAIEVIGTARNGKDAIKKIRELKPDVVTMDVEMPELNGIETLKYIMEISPVPVVMLSSFTEKGARQTLLAMEYGAVDFVTKPGGTISLDLHKVKEELIHKVELAAKIPIEKLKKHRKALSESQSDEPAFHEKSVLYYNRNFIGKMEKNDWRRTADKIVLIGTSTGGPRALQEVITRLPESFPAPILIVQHMPPGFTKSLAERLDQISRIRVKEAEQGEIVEKGTAYIAPGGFHLKLRKIGSHYELFLDDQEPPRAGHRPSVDALFESVSQFNELDKIAVIMTGMGSDGSKGLIALKKSGNVIAIAESPETCIVYGMPKSAIGTQLIDEVVNVNEIAMTIMRYLR</sequence>
<name>A0A540V4G4_9BACL</name>
<keyword evidence="1 3" id="KW-0378">Hydrolase</keyword>
<evidence type="ECO:0000313" key="8">
    <source>
        <dbReference type="EMBL" id="TQE91636.1"/>
    </source>
</evidence>
<feature type="domain" description="Response regulatory" evidence="6">
    <location>
        <begin position="8"/>
        <end position="125"/>
    </location>
</feature>
<evidence type="ECO:0000256" key="4">
    <source>
        <dbReference type="PROSITE-ProRule" id="PRU00050"/>
    </source>
</evidence>
<protein>
    <recommendedName>
        <fullName evidence="3">Protein-glutamate methylesterase/protein-glutamine glutaminase</fullName>
        <ecNumber evidence="3">3.1.1.61</ecNumber>
        <ecNumber evidence="3">3.5.1.44</ecNumber>
    </recommendedName>
</protein>
<dbReference type="Pfam" id="PF00072">
    <property type="entry name" value="Response_reg"/>
    <property type="match status" value="1"/>
</dbReference>
<comment type="catalytic activity">
    <reaction evidence="2 3">
        <text>[protein]-L-glutamate 5-O-methyl ester + H2O = L-glutamyl-[protein] + methanol + H(+)</text>
        <dbReference type="Rhea" id="RHEA:23236"/>
        <dbReference type="Rhea" id="RHEA-COMP:10208"/>
        <dbReference type="Rhea" id="RHEA-COMP:10311"/>
        <dbReference type="ChEBI" id="CHEBI:15377"/>
        <dbReference type="ChEBI" id="CHEBI:15378"/>
        <dbReference type="ChEBI" id="CHEBI:17790"/>
        <dbReference type="ChEBI" id="CHEBI:29973"/>
        <dbReference type="ChEBI" id="CHEBI:82795"/>
        <dbReference type="EC" id="3.1.1.61"/>
    </reaction>
</comment>
<dbReference type="PANTHER" id="PTHR42872:SF3">
    <property type="entry name" value="PROTEIN-GLUTAMATE METHYLESTERASE_PROTEIN-GLUTAMINE GLUTAMINASE 1"/>
    <property type="match status" value="1"/>
</dbReference>
<dbReference type="Pfam" id="PF01339">
    <property type="entry name" value="CheB_methylest"/>
    <property type="match status" value="1"/>
</dbReference>
<dbReference type="GO" id="GO:0000156">
    <property type="term" value="F:phosphorelay response regulator activity"/>
    <property type="evidence" value="ECO:0007669"/>
    <property type="project" value="InterPro"/>
</dbReference>
<comment type="catalytic activity">
    <reaction evidence="3">
        <text>L-glutaminyl-[protein] + H2O = L-glutamyl-[protein] + NH4(+)</text>
        <dbReference type="Rhea" id="RHEA:16441"/>
        <dbReference type="Rhea" id="RHEA-COMP:10207"/>
        <dbReference type="Rhea" id="RHEA-COMP:10208"/>
        <dbReference type="ChEBI" id="CHEBI:15377"/>
        <dbReference type="ChEBI" id="CHEBI:28938"/>
        <dbReference type="ChEBI" id="CHEBI:29973"/>
        <dbReference type="ChEBI" id="CHEBI:30011"/>
        <dbReference type="EC" id="3.5.1.44"/>
    </reaction>
</comment>
<comment type="domain">
    <text evidence="3">Contains a C-terminal catalytic domain, and an N-terminal region which modulates catalytic activity.</text>
</comment>
<dbReference type="Gene3D" id="3.40.50.2300">
    <property type="match status" value="1"/>
</dbReference>
<dbReference type="AlphaFoldDB" id="A0A540V4G4"/>
<feature type="active site" evidence="3 4">
    <location>
        <position position="219"/>
    </location>
</feature>
<dbReference type="EMBL" id="VIGD01000004">
    <property type="protein sequence ID" value="TQE91636.1"/>
    <property type="molecule type" value="Genomic_DNA"/>
</dbReference>
<dbReference type="InterPro" id="IPR000673">
    <property type="entry name" value="Sig_transdc_resp-reg_Me-estase"/>
</dbReference>
<evidence type="ECO:0000256" key="1">
    <source>
        <dbReference type="ARBA" id="ARBA00022801"/>
    </source>
</evidence>
<dbReference type="InterPro" id="IPR001789">
    <property type="entry name" value="Sig_transdc_resp-reg_receiver"/>
</dbReference>
<evidence type="ECO:0000256" key="5">
    <source>
        <dbReference type="PROSITE-ProRule" id="PRU00169"/>
    </source>
</evidence>
<dbReference type="OrthoDB" id="9793421at2"/>
<comment type="caution">
    <text evidence="8">The sequence shown here is derived from an EMBL/GenBank/DDBJ whole genome shotgun (WGS) entry which is preliminary data.</text>
</comment>
<evidence type="ECO:0000259" key="6">
    <source>
        <dbReference type="PROSITE" id="PS50110"/>
    </source>
</evidence>
<dbReference type="PROSITE" id="PS50122">
    <property type="entry name" value="CHEB"/>
    <property type="match status" value="1"/>
</dbReference>
<feature type="modified residue" description="4-aspartylphosphate" evidence="3 5">
    <location>
        <position position="59"/>
    </location>
</feature>
<keyword evidence="3" id="KW-0963">Cytoplasm</keyword>
<comment type="PTM">
    <text evidence="3">Phosphorylated by CheA. Phosphorylation of the N-terminal regulatory domain activates the methylesterase activity.</text>
</comment>
<keyword evidence="3 5" id="KW-0597">Phosphoprotein</keyword>
<dbReference type="Gene3D" id="3.40.50.180">
    <property type="entry name" value="Methylesterase CheB, C-terminal domain"/>
    <property type="match status" value="1"/>
</dbReference>
<evidence type="ECO:0000256" key="2">
    <source>
        <dbReference type="ARBA" id="ARBA00048267"/>
    </source>
</evidence>
<dbReference type="CDD" id="cd17541">
    <property type="entry name" value="REC_CheB-like"/>
    <property type="match status" value="1"/>
</dbReference>
<evidence type="ECO:0000313" key="9">
    <source>
        <dbReference type="Proteomes" id="UP000315753"/>
    </source>
</evidence>
<dbReference type="GO" id="GO:0050568">
    <property type="term" value="F:protein-glutamine glutaminase activity"/>
    <property type="evidence" value="ECO:0007669"/>
    <property type="project" value="UniProtKB-UniRule"/>
</dbReference>
<comment type="subcellular location">
    <subcellularLocation>
        <location evidence="3">Cytoplasm</location>
    </subcellularLocation>
</comment>
<dbReference type="InterPro" id="IPR008248">
    <property type="entry name" value="CheB-like"/>
</dbReference>
<dbReference type="SUPFAM" id="SSF52738">
    <property type="entry name" value="Methylesterase CheB, C-terminal domain"/>
    <property type="match status" value="1"/>
</dbReference>
<gene>
    <name evidence="3" type="primary">cheB</name>
    <name evidence="8" type="ORF">FKZ59_04665</name>
</gene>
<dbReference type="PIRSF" id="PIRSF000876">
    <property type="entry name" value="RR_chemtxs_CheB"/>
    <property type="match status" value="1"/>
</dbReference>
<dbReference type="HAMAP" id="MF_00099">
    <property type="entry name" value="CheB_chemtxs"/>
    <property type="match status" value="1"/>
</dbReference>
<dbReference type="PANTHER" id="PTHR42872">
    <property type="entry name" value="PROTEIN-GLUTAMATE METHYLESTERASE/PROTEIN-GLUTAMINE GLUTAMINASE"/>
    <property type="match status" value="1"/>
</dbReference>
<dbReference type="InterPro" id="IPR011006">
    <property type="entry name" value="CheY-like_superfamily"/>
</dbReference>
<dbReference type="SMART" id="SM00448">
    <property type="entry name" value="REC"/>
    <property type="match status" value="1"/>
</dbReference>